<name>A0A0G4HFE6_9ALVE</name>
<proteinExistence type="predicted"/>
<accession>A0A0G4HFE6</accession>
<dbReference type="VEuPathDB" id="CryptoDB:Cvel_27014"/>
<organism evidence="2">
    <name type="scientific">Chromera velia CCMP2878</name>
    <dbReference type="NCBI Taxonomy" id="1169474"/>
    <lineage>
        <taxon>Eukaryota</taxon>
        <taxon>Sar</taxon>
        <taxon>Alveolata</taxon>
        <taxon>Colpodellida</taxon>
        <taxon>Chromeraceae</taxon>
        <taxon>Chromera</taxon>
    </lineage>
</organism>
<reference evidence="2" key="1">
    <citation type="submission" date="2014-11" db="EMBL/GenBank/DDBJ databases">
        <authorList>
            <person name="Otto D Thomas"/>
            <person name="Naeem Raeece"/>
        </authorList>
    </citation>
    <scope>NUCLEOTIDE SEQUENCE</scope>
</reference>
<dbReference type="AlphaFoldDB" id="A0A0G4HFE6"/>
<evidence type="ECO:0000256" key="1">
    <source>
        <dbReference type="SAM" id="MobiDB-lite"/>
    </source>
</evidence>
<feature type="region of interest" description="Disordered" evidence="1">
    <location>
        <begin position="56"/>
        <end position="89"/>
    </location>
</feature>
<sequence>MPADTLPHTAYILPSPEANRHTVSPETISTTTGTGHSKGLFITSRNVFTLNPSGARAEREGARGGHPHGLTTSQARHPPGPPGVSVDHQSQLTEPVKLRLLHLSSLGGSDLRPRLPAHKDLHGFLPTLMVVYPPILRNHPSNWRGRRNRSANKRRTSGGTNMDVGRETSSNLGLNISALSW</sequence>
<evidence type="ECO:0000313" key="2">
    <source>
        <dbReference type="EMBL" id="CEM42784.1"/>
    </source>
</evidence>
<feature type="compositionally biased region" description="Polar residues" evidence="1">
    <location>
        <begin position="21"/>
        <end position="35"/>
    </location>
</feature>
<feature type="region of interest" description="Disordered" evidence="1">
    <location>
        <begin position="141"/>
        <end position="168"/>
    </location>
</feature>
<gene>
    <name evidence="2" type="ORF">Cvel_27014</name>
</gene>
<feature type="compositionally biased region" description="Basic residues" evidence="1">
    <location>
        <begin position="144"/>
        <end position="156"/>
    </location>
</feature>
<protein>
    <submittedName>
        <fullName evidence="2">Uncharacterized protein</fullName>
    </submittedName>
</protein>
<feature type="region of interest" description="Disordered" evidence="1">
    <location>
        <begin position="17"/>
        <end position="36"/>
    </location>
</feature>
<dbReference type="EMBL" id="CDMZ01002530">
    <property type="protein sequence ID" value="CEM42784.1"/>
    <property type="molecule type" value="Genomic_DNA"/>
</dbReference>